<dbReference type="Pfam" id="PF04149">
    <property type="entry name" value="DUF397"/>
    <property type="match status" value="1"/>
</dbReference>
<dbReference type="STRING" id="1122192.SAMN02745673_02936"/>
<gene>
    <name evidence="2" type="ORF">SAMN02745673_02936</name>
</gene>
<dbReference type="Proteomes" id="UP000190637">
    <property type="component" value="Unassembled WGS sequence"/>
</dbReference>
<proteinExistence type="predicted"/>
<feature type="domain" description="DUF397" evidence="1">
    <location>
        <begin position="8"/>
        <end position="61"/>
    </location>
</feature>
<dbReference type="RefSeq" id="WP_078762234.1">
    <property type="nucleotide sequence ID" value="NZ_FUWS01000007.1"/>
</dbReference>
<sequence>MDPLALSAPWRKSSYSNGNGGNCVEVADLHDATAVRDSKHPDGGHLVFTATEWSAFLTTLKHGGL</sequence>
<dbReference type="InterPro" id="IPR007278">
    <property type="entry name" value="DUF397"/>
</dbReference>
<dbReference type="EMBL" id="FUWS01000007">
    <property type="protein sequence ID" value="SKA18838.1"/>
    <property type="molecule type" value="Genomic_DNA"/>
</dbReference>
<evidence type="ECO:0000313" key="2">
    <source>
        <dbReference type="EMBL" id="SKA18838.1"/>
    </source>
</evidence>
<protein>
    <recommendedName>
        <fullName evidence="1">DUF397 domain-containing protein</fullName>
    </recommendedName>
</protein>
<evidence type="ECO:0000313" key="3">
    <source>
        <dbReference type="Proteomes" id="UP000190637"/>
    </source>
</evidence>
<dbReference type="AlphaFoldDB" id="A0A1T4RSW3"/>
<evidence type="ECO:0000259" key="1">
    <source>
        <dbReference type="Pfam" id="PF04149"/>
    </source>
</evidence>
<keyword evidence="3" id="KW-1185">Reference proteome</keyword>
<dbReference type="OrthoDB" id="3432106at2"/>
<accession>A0A1T4RSW3</accession>
<organism evidence="2 3">
    <name type="scientific">Marinactinospora thermotolerans DSM 45154</name>
    <dbReference type="NCBI Taxonomy" id="1122192"/>
    <lineage>
        <taxon>Bacteria</taxon>
        <taxon>Bacillati</taxon>
        <taxon>Actinomycetota</taxon>
        <taxon>Actinomycetes</taxon>
        <taxon>Streptosporangiales</taxon>
        <taxon>Nocardiopsidaceae</taxon>
        <taxon>Marinactinospora</taxon>
    </lineage>
</organism>
<reference evidence="2 3" key="1">
    <citation type="submission" date="2017-02" db="EMBL/GenBank/DDBJ databases">
        <authorList>
            <person name="Peterson S.W."/>
        </authorList>
    </citation>
    <scope>NUCLEOTIDE SEQUENCE [LARGE SCALE GENOMIC DNA]</scope>
    <source>
        <strain evidence="2 3">DSM 45154</strain>
    </source>
</reference>
<name>A0A1T4RSW3_9ACTN</name>